<dbReference type="Proteomes" id="UP000076874">
    <property type="component" value="Unassembled WGS sequence"/>
</dbReference>
<dbReference type="GO" id="GO:0004499">
    <property type="term" value="F:N,N-dimethylaniline monooxygenase activity"/>
    <property type="evidence" value="ECO:0007669"/>
    <property type="project" value="InterPro"/>
</dbReference>
<dbReference type="PRINTS" id="PR00370">
    <property type="entry name" value="FMOXYGENASE"/>
</dbReference>
<keyword evidence="5" id="KW-0560">Oxidoreductase</keyword>
<dbReference type="InterPro" id="IPR000960">
    <property type="entry name" value="Flavin_mOase"/>
</dbReference>
<dbReference type="Gene3D" id="3.50.50.60">
    <property type="entry name" value="FAD/NAD(P)-binding domain"/>
    <property type="match status" value="1"/>
</dbReference>
<keyword evidence="2" id="KW-0285">Flavoprotein</keyword>
<keyword evidence="3" id="KW-0274">FAD</keyword>
<dbReference type="STRING" id="1081102.A0A167YNC9"/>
<evidence type="ECO:0000313" key="6">
    <source>
        <dbReference type="EMBL" id="OAA66506.1"/>
    </source>
</evidence>
<dbReference type="InterPro" id="IPR020946">
    <property type="entry name" value="Flavin_mOase-like"/>
</dbReference>
<dbReference type="PIRSF" id="PIRSF000332">
    <property type="entry name" value="FMO"/>
    <property type="match status" value="1"/>
</dbReference>
<keyword evidence="4" id="KW-0521">NADP</keyword>
<dbReference type="Pfam" id="PF00743">
    <property type="entry name" value="FMO-like"/>
    <property type="match status" value="1"/>
</dbReference>
<dbReference type="SUPFAM" id="SSF51905">
    <property type="entry name" value="FAD/NAD(P)-binding domain"/>
    <property type="match status" value="1"/>
</dbReference>
<dbReference type="GO" id="GO:0050661">
    <property type="term" value="F:NADP binding"/>
    <property type="evidence" value="ECO:0007669"/>
    <property type="project" value="InterPro"/>
</dbReference>
<gene>
    <name evidence="6" type="ORF">SPI_01082</name>
</gene>
<evidence type="ECO:0000256" key="1">
    <source>
        <dbReference type="ARBA" id="ARBA00009183"/>
    </source>
</evidence>
<protein>
    <submittedName>
        <fullName evidence="6">Flavin monooxygenase-like protein</fullName>
    </submittedName>
</protein>
<dbReference type="AlphaFoldDB" id="A0A167YNC9"/>
<dbReference type="InterPro" id="IPR050346">
    <property type="entry name" value="FMO-like"/>
</dbReference>
<name>A0A167YNC9_9HYPO</name>
<dbReference type="GO" id="GO:0050660">
    <property type="term" value="F:flavin adenine dinucleotide binding"/>
    <property type="evidence" value="ECO:0007669"/>
    <property type="project" value="InterPro"/>
</dbReference>
<keyword evidence="6" id="KW-0503">Monooxygenase</keyword>
<reference evidence="6 7" key="1">
    <citation type="journal article" date="2016" name="Genome Biol. Evol.">
        <title>Divergent and convergent evolution of fungal pathogenicity.</title>
        <authorList>
            <person name="Shang Y."/>
            <person name="Xiao G."/>
            <person name="Zheng P."/>
            <person name="Cen K."/>
            <person name="Zhan S."/>
            <person name="Wang C."/>
        </authorList>
    </citation>
    <scope>NUCLEOTIDE SEQUENCE [LARGE SCALE GENOMIC DNA]</scope>
    <source>
        <strain evidence="6 7">RCEF 264</strain>
    </source>
</reference>
<dbReference type="InterPro" id="IPR036188">
    <property type="entry name" value="FAD/NAD-bd_sf"/>
</dbReference>
<evidence type="ECO:0000313" key="7">
    <source>
        <dbReference type="Proteomes" id="UP000076874"/>
    </source>
</evidence>
<keyword evidence="7" id="KW-1185">Reference proteome</keyword>
<evidence type="ECO:0000256" key="4">
    <source>
        <dbReference type="ARBA" id="ARBA00022857"/>
    </source>
</evidence>
<dbReference type="OrthoDB" id="66881at2759"/>
<comment type="similarity">
    <text evidence="1">Belongs to the FMO family.</text>
</comment>
<dbReference type="EMBL" id="AZHD01000002">
    <property type="protein sequence ID" value="OAA66506.1"/>
    <property type="molecule type" value="Genomic_DNA"/>
</dbReference>
<dbReference type="PANTHER" id="PTHR23023">
    <property type="entry name" value="DIMETHYLANILINE MONOOXYGENASE"/>
    <property type="match status" value="1"/>
</dbReference>
<comment type="caution">
    <text evidence="6">The sequence shown here is derived from an EMBL/GenBank/DDBJ whole genome shotgun (WGS) entry which is preliminary data.</text>
</comment>
<sequence>MENKNHKVNIAVIGAGALGLVAIKNLLEEGFNVTGFERKSYVGGLWKYTPDGTTSVLKTTFTNISKERSCFTDFPFPDDTPSLCSWTNVYAYLESYADHFGLRPHIRLNTAVKRVTRNDKNDKWTVEYASTEDAVSQTQDFDKLVMATGINQSPHIPKIEGIDSFAGTVLHSQAFKRPEDFTGKTVVVVGIGNTAADTAVALIGHAKKIYISHRHGAYILPRKRNGRSIDHNLSYRLFTVQGVLERLAPSLSEKLLNKFIAKLQNEAFPAICQPQGAKWHLWPPVSIRQSVPTVTDELVPALEQGRIESVAGIKSVGKHTVHLDDDDDDDNDDGTAATLDDVDTIIFCTGYISDLGTALLEPHVNPVRNTSPAWLAATGSRGKPLPRLYRNVFSLDYPQSLVFMGAASFPTPAFQLYDQASMAVAQIWGGRSSLPSQAEMEQAVDTHHSWMVGLAKRGPVYPGLVRSHEWLAWADKAAGTGVGANLGWGWQGWRFWLTQHRFYKLLTTGVYSPHLYRVFSGSGTKRKAWAGAREAIEQMNQRLATEEPKTK</sequence>
<proteinExistence type="inferred from homology"/>
<evidence type="ECO:0000256" key="3">
    <source>
        <dbReference type="ARBA" id="ARBA00022827"/>
    </source>
</evidence>
<organism evidence="6 7">
    <name type="scientific">Niveomyces insectorum RCEF 264</name>
    <dbReference type="NCBI Taxonomy" id="1081102"/>
    <lineage>
        <taxon>Eukaryota</taxon>
        <taxon>Fungi</taxon>
        <taxon>Dikarya</taxon>
        <taxon>Ascomycota</taxon>
        <taxon>Pezizomycotina</taxon>
        <taxon>Sordariomycetes</taxon>
        <taxon>Hypocreomycetidae</taxon>
        <taxon>Hypocreales</taxon>
        <taxon>Cordycipitaceae</taxon>
        <taxon>Niveomyces</taxon>
    </lineage>
</organism>
<accession>A0A167YNC9</accession>
<evidence type="ECO:0000256" key="5">
    <source>
        <dbReference type="ARBA" id="ARBA00023002"/>
    </source>
</evidence>
<evidence type="ECO:0000256" key="2">
    <source>
        <dbReference type="ARBA" id="ARBA00022630"/>
    </source>
</evidence>